<evidence type="ECO:0000256" key="1">
    <source>
        <dbReference type="ARBA" id="ARBA00023002"/>
    </source>
</evidence>
<dbReference type="PROSITE" id="PS51085">
    <property type="entry name" value="2FE2S_FER_2"/>
    <property type="match status" value="1"/>
</dbReference>
<dbReference type="GO" id="GO:0016491">
    <property type="term" value="F:oxidoreductase activity"/>
    <property type="evidence" value="ECO:0007669"/>
    <property type="project" value="UniProtKB-KW"/>
</dbReference>
<evidence type="ECO:0000313" key="4">
    <source>
        <dbReference type="Proteomes" id="UP000294963"/>
    </source>
</evidence>
<protein>
    <submittedName>
        <fullName evidence="3">2Fe-2S iron-sulfur cluster protein</fullName>
    </submittedName>
</protein>
<name>A0A4R1XKK7_ACICA</name>
<dbReference type="GO" id="GO:0051536">
    <property type="term" value="F:iron-sulfur cluster binding"/>
    <property type="evidence" value="ECO:0007669"/>
    <property type="project" value="InterPro"/>
</dbReference>
<dbReference type="OrthoDB" id="573392at2"/>
<dbReference type="Gene3D" id="3.10.20.440">
    <property type="entry name" value="2Fe-2S iron-sulphur cluster binding domain, sarcosine oxidase, alpha subunit, N-terminal domain"/>
    <property type="match status" value="1"/>
</dbReference>
<dbReference type="AlphaFoldDB" id="A0A4R1XKK7"/>
<evidence type="ECO:0000313" key="3">
    <source>
        <dbReference type="EMBL" id="TCM63849.1"/>
    </source>
</evidence>
<dbReference type="InterPro" id="IPR042204">
    <property type="entry name" value="2Fe-2S-bd_N"/>
</dbReference>
<gene>
    <name evidence="3" type="ORF">EC844_11963</name>
</gene>
<feature type="domain" description="2Fe-2S ferredoxin-type" evidence="2">
    <location>
        <begin position="1"/>
        <end position="78"/>
    </location>
</feature>
<dbReference type="Pfam" id="PF13510">
    <property type="entry name" value="Fer2_4"/>
    <property type="match status" value="1"/>
</dbReference>
<dbReference type="SUPFAM" id="SSF54292">
    <property type="entry name" value="2Fe-2S ferredoxin-like"/>
    <property type="match status" value="1"/>
</dbReference>
<evidence type="ECO:0000259" key="2">
    <source>
        <dbReference type="PROSITE" id="PS51085"/>
    </source>
</evidence>
<accession>A0A4R1XKK7</accession>
<proteinExistence type="predicted"/>
<dbReference type="InterPro" id="IPR036010">
    <property type="entry name" value="2Fe-2S_ferredoxin-like_sf"/>
</dbReference>
<dbReference type="EMBL" id="SLVJ01000019">
    <property type="protein sequence ID" value="TCM63849.1"/>
    <property type="molecule type" value="Genomic_DNA"/>
</dbReference>
<sequence length="78" mass="8459">MIELMINAQLIRVIEGTTVAAALTLAQQCNSRLSVTGQVREPFCGMGVCQECRVSIDGKRVLSCQTLCRQGMKVESIA</sequence>
<dbReference type="InterPro" id="IPR001041">
    <property type="entry name" value="2Fe-2S_ferredoxin-type"/>
</dbReference>
<comment type="caution">
    <text evidence="3">The sequence shown here is derived from an EMBL/GenBank/DDBJ whole genome shotgun (WGS) entry which is preliminary data.</text>
</comment>
<keyword evidence="4" id="KW-1185">Reference proteome</keyword>
<organism evidence="3 4">
    <name type="scientific">Acinetobacter calcoaceticus</name>
    <dbReference type="NCBI Taxonomy" id="471"/>
    <lineage>
        <taxon>Bacteria</taxon>
        <taxon>Pseudomonadati</taxon>
        <taxon>Pseudomonadota</taxon>
        <taxon>Gammaproteobacteria</taxon>
        <taxon>Moraxellales</taxon>
        <taxon>Moraxellaceae</taxon>
        <taxon>Acinetobacter</taxon>
        <taxon>Acinetobacter calcoaceticus/baumannii complex</taxon>
    </lineage>
</organism>
<dbReference type="Proteomes" id="UP000294963">
    <property type="component" value="Unassembled WGS sequence"/>
</dbReference>
<keyword evidence="1" id="KW-0560">Oxidoreductase</keyword>
<reference evidence="3 4" key="1">
    <citation type="submission" date="2019-03" db="EMBL/GenBank/DDBJ databases">
        <title>Genomic analyses of the natural microbiome of Caenorhabditis elegans.</title>
        <authorList>
            <person name="Samuel B."/>
        </authorList>
    </citation>
    <scope>NUCLEOTIDE SEQUENCE [LARGE SCALE GENOMIC DNA]</scope>
    <source>
        <strain evidence="3 4">JUb89</strain>
    </source>
</reference>